<organism evidence="4 5">
    <name type="scientific">Methylobacterium durans</name>
    <dbReference type="NCBI Taxonomy" id="2202825"/>
    <lineage>
        <taxon>Bacteria</taxon>
        <taxon>Pseudomonadati</taxon>
        <taxon>Pseudomonadota</taxon>
        <taxon>Alphaproteobacteria</taxon>
        <taxon>Hyphomicrobiales</taxon>
        <taxon>Methylobacteriaceae</taxon>
        <taxon>Methylobacterium</taxon>
    </lineage>
</organism>
<feature type="domain" description="Response regulatory" evidence="3">
    <location>
        <begin position="59"/>
        <end position="173"/>
    </location>
</feature>
<sequence>MRHASSLLPSRAGPIAAVTHGVAHGLADRCELPGGDLPSRLQELVHLLREQEVPKPTRLVLIVEDDPEVRNLAVALLEETVLDVVTCESGEAAVQLLKDRAEDIAMLFTDVQLAGSMDGIELAKAVNGLWPNIRRVVTSGHADAQIDDLSDEGVFMAKPWLALDVLKEVDHAVRHPELPVR</sequence>
<dbReference type="InterPro" id="IPR011006">
    <property type="entry name" value="CheY-like_superfamily"/>
</dbReference>
<dbReference type="OrthoDB" id="8018258at2"/>
<dbReference type="Gene3D" id="3.40.50.2300">
    <property type="match status" value="1"/>
</dbReference>
<evidence type="ECO:0000256" key="1">
    <source>
        <dbReference type="ARBA" id="ARBA00022553"/>
    </source>
</evidence>
<name>A0A2U8WBR2_9HYPH</name>
<dbReference type="Proteomes" id="UP000245926">
    <property type="component" value="Chromosome"/>
</dbReference>
<dbReference type="PANTHER" id="PTHR44591">
    <property type="entry name" value="STRESS RESPONSE REGULATOR PROTEIN 1"/>
    <property type="match status" value="1"/>
</dbReference>
<dbReference type="GO" id="GO:0000160">
    <property type="term" value="P:phosphorelay signal transduction system"/>
    <property type="evidence" value="ECO:0007669"/>
    <property type="project" value="InterPro"/>
</dbReference>
<protein>
    <submittedName>
        <fullName evidence="4">Response regulator</fullName>
    </submittedName>
</protein>
<evidence type="ECO:0000259" key="3">
    <source>
        <dbReference type="PROSITE" id="PS50110"/>
    </source>
</evidence>
<keyword evidence="1 2" id="KW-0597">Phosphoprotein</keyword>
<dbReference type="PROSITE" id="PS50110">
    <property type="entry name" value="RESPONSE_REGULATORY"/>
    <property type="match status" value="1"/>
</dbReference>
<evidence type="ECO:0000313" key="5">
    <source>
        <dbReference type="Proteomes" id="UP000245926"/>
    </source>
</evidence>
<reference evidence="5" key="1">
    <citation type="submission" date="2018-05" db="EMBL/GenBank/DDBJ databases">
        <title>Complete Genome Sequence of Methylobacterium sp. 17SD2-17.</title>
        <authorList>
            <person name="Srinivasan S."/>
        </authorList>
    </citation>
    <scope>NUCLEOTIDE SEQUENCE [LARGE SCALE GENOMIC DNA]</scope>
    <source>
        <strain evidence="5">17SD2-17</strain>
    </source>
</reference>
<gene>
    <name evidence="4" type="ORF">DK389_22445</name>
</gene>
<evidence type="ECO:0000313" key="4">
    <source>
        <dbReference type="EMBL" id="AWN42756.1"/>
    </source>
</evidence>
<accession>A0A2U8WBR2</accession>
<dbReference type="InterPro" id="IPR001789">
    <property type="entry name" value="Sig_transdc_resp-reg_receiver"/>
</dbReference>
<feature type="modified residue" description="4-aspartylphosphate" evidence="2">
    <location>
        <position position="110"/>
    </location>
</feature>
<dbReference type="PANTHER" id="PTHR44591:SF21">
    <property type="entry name" value="TWO-COMPONENT RESPONSE REGULATOR"/>
    <property type="match status" value="1"/>
</dbReference>
<dbReference type="Pfam" id="PF00072">
    <property type="entry name" value="Response_reg"/>
    <property type="match status" value="1"/>
</dbReference>
<dbReference type="AlphaFoldDB" id="A0A2U8WBR2"/>
<dbReference type="KEGG" id="mets:DK389_22445"/>
<dbReference type="SUPFAM" id="SSF52172">
    <property type="entry name" value="CheY-like"/>
    <property type="match status" value="1"/>
</dbReference>
<dbReference type="RefSeq" id="WP_109892926.1">
    <property type="nucleotide sequence ID" value="NZ_CP029550.1"/>
</dbReference>
<keyword evidence="5" id="KW-1185">Reference proteome</keyword>
<proteinExistence type="predicted"/>
<evidence type="ECO:0000256" key="2">
    <source>
        <dbReference type="PROSITE-ProRule" id="PRU00169"/>
    </source>
</evidence>
<dbReference type="EMBL" id="CP029550">
    <property type="protein sequence ID" value="AWN42756.1"/>
    <property type="molecule type" value="Genomic_DNA"/>
</dbReference>
<dbReference type="InterPro" id="IPR050595">
    <property type="entry name" value="Bact_response_regulator"/>
</dbReference>
<dbReference type="SMART" id="SM00448">
    <property type="entry name" value="REC"/>
    <property type="match status" value="1"/>
</dbReference>